<dbReference type="AlphaFoldDB" id="A0A059F5J4"/>
<organism evidence="2 3">
    <name type="scientific">Anncaliia algerae PRA339</name>
    <dbReference type="NCBI Taxonomy" id="1288291"/>
    <lineage>
        <taxon>Eukaryota</taxon>
        <taxon>Fungi</taxon>
        <taxon>Fungi incertae sedis</taxon>
        <taxon>Microsporidia</taxon>
        <taxon>Tubulinosematoidea</taxon>
        <taxon>Tubulinosematidae</taxon>
        <taxon>Anncaliia</taxon>
    </lineage>
</organism>
<feature type="compositionally biased region" description="Basic and acidic residues" evidence="1">
    <location>
        <begin position="27"/>
        <end position="42"/>
    </location>
</feature>
<accession>A0A059F5J4</accession>
<reference evidence="2 3" key="2">
    <citation type="submission" date="2014-03" db="EMBL/GenBank/DDBJ databases">
        <title>The Genome Sequence of Anncaliia algerae insect isolate PRA339.</title>
        <authorList>
            <consortium name="The Broad Institute Genome Sequencing Platform"/>
            <consortium name="The Broad Institute Genome Sequencing Center for Infectious Disease"/>
            <person name="Cuomo C."/>
            <person name="Becnel J."/>
            <person name="Sanscrainte N."/>
            <person name="Walker B."/>
            <person name="Young S.K."/>
            <person name="Zeng Q."/>
            <person name="Gargeya S."/>
            <person name="Fitzgerald M."/>
            <person name="Haas B."/>
            <person name="Abouelleil A."/>
            <person name="Alvarado L."/>
            <person name="Arachchi H.M."/>
            <person name="Berlin A.M."/>
            <person name="Chapman S.B."/>
            <person name="Dewar J."/>
            <person name="Goldberg J."/>
            <person name="Griggs A."/>
            <person name="Gujja S."/>
            <person name="Hansen M."/>
            <person name="Howarth C."/>
            <person name="Imamovic A."/>
            <person name="Larimer J."/>
            <person name="McCowan C."/>
            <person name="Murphy C."/>
            <person name="Neiman D."/>
            <person name="Pearson M."/>
            <person name="Priest M."/>
            <person name="Roberts A."/>
            <person name="Saif S."/>
            <person name="Shea T."/>
            <person name="Sisk P."/>
            <person name="Sykes S."/>
            <person name="Wortman J."/>
            <person name="Nusbaum C."/>
            <person name="Birren B."/>
        </authorList>
    </citation>
    <scope>NUCLEOTIDE SEQUENCE [LARGE SCALE GENOMIC DNA]</scope>
    <source>
        <strain evidence="2 3">PRA339</strain>
    </source>
</reference>
<dbReference type="EMBL" id="KK365131">
    <property type="protein sequence ID" value="KCZ82226.1"/>
    <property type="molecule type" value="Genomic_DNA"/>
</dbReference>
<sequence>MPFSNIYNIKTYNINSGKARKSNPRLRNLDDVSERKHLEKHKDLKTKKRSAEENNASSFVMFKRGMEARAIKRMLFMMEGDDEFERKSLRNKMTDVMRKSSKEVQENFYDLGIENKL</sequence>
<reference evidence="3" key="1">
    <citation type="submission" date="2013-02" db="EMBL/GenBank/DDBJ databases">
        <authorList>
            <consortium name="The Broad Institute Genome Sequencing Platform"/>
            <person name="Cuomo C."/>
            <person name="Becnel J."/>
            <person name="Sanscrainte N."/>
            <person name="Walker B."/>
            <person name="Young S.K."/>
            <person name="Zeng Q."/>
            <person name="Gargeya S."/>
            <person name="Fitzgerald M."/>
            <person name="Haas B."/>
            <person name="Abouelleil A."/>
            <person name="Alvarado L."/>
            <person name="Arachchi H.M."/>
            <person name="Berlin A.M."/>
            <person name="Chapman S.B."/>
            <person name="Dewar J."/>
            <person name="Goldberg J."/>
            <person name="Griggs A."/>
            <person name="Gujja S."/>
            <person name="Hansen M."/>
            <person name="Howarth C."/>
            <person name="Imamovic A."/>
            <person name="Larimer J."/>
            <person name="McCowan C."/>
            <person name="Murphy C."/>
            <person name="Neiman D."/>
            <person name="Pearson M."/>
            <person name="Priest M."/>
            <person name="Roberts A."/>
            <person name="Saif S."/>
            <person name="Shea T."/>
            <person name="Sisk P."/>
            <person name="Sykes S."/>
            <person name="Wortman J."/>
            <person name="Nusbaum C."/>
            <person name="Birren B."/>
        </authorList>
    </citation>
    <scope>NUCLEOTIDE SEQUENCE [LARGE SCALE GENOMIC DNA]</scope>
    <source>
        <strain evidence="3">PRA339</strain>
    </source>
</reference>
<feature type="region of interest" description="Disordered" evidence="1">
    <location>
        <begin position="17"/>
        <end position="53"/>
    </location>
</feature>
<gene>
    <name evidence="2" type="ORF">H312_00249</name>
</gene>
<proteinExistence type="predicted"/>
<feature type="non-terminal residue" evidence="2">
    <location>
        <position position="117"/>
    </location>
</feature>
<dbReference type="VEuPathDB" id="MicrosporidiaDB:H312_00249"/>
<dbReference type="Proteomes" id="UP000030655">
    <property type="component" value="Unassembled WGS sequence"/>
</dbReference>
<keyword evidence="3" id="KW-1185">Reference proteome</keyword>
<dbReference type="OrthoDB" id="2199195at2759"/>
<evidence type="ECO:0000313" key="3">
    <source>
        <dbReference type="Proteomes" id="UP000030655"/>
    </source>
</evidence>
<protein>
    <submittedName>
        <fullName evidence="2">Uncharacterized protein</fullName>
    </submittedName>
</protein>
<evidence type="ECO:0000256" key="1">
    <source>
        <dbReference type="SAM" id="MobiDB-lite"/>
    </source>
</evidence>
<dbReference type="HOGENOM" id="CLU_2090433_0_0_1"/>
<name>A0A059F5J4_9MICR</name>
<evidence type="ECO:0000313" key="2">
    <source>
        <dbReference type="EMBL" id="KCZ82226.1"/>
    </source>
</evidence>